<dbReference type="STRING" id="1763535.LPB072_04070"/>
<dbReference type="KEGG" id="hyl:LPB072_04070"/>
<dbReference type="EMBL" id="LVWD01000026">
    <property type="protein sequence ID" value="OAD41090.1"/>
    <property type="molecule type" value="Genomic_DNA"/>
</dbReference>
<organism evidence="2 5">
    <name type="scientific">Hydrogenophaga crassostreae</name>
    <dbReference type="NCBI Taxonomy" id="1763535"/>
    <lineage>
        <taxon>Bacteria</taxon>
        <taxon>Pseudomonadati</taxon>
        <taxon>Pseudomonadota</taxon>
        <taxon>Betaproteobacteria</taxon>
        <taxon>Burkholderiales</taxon>
        <taxon>Comamonadaceae</taxon>
        <taxon>Hydrogenophaga</taxon>
    </lineage>
</organism>
<dbReference type="SUPFAM" id="SSF159888">
    <property type="entry name" value="YdhG-like"/>
    <property type="match status" value="1"/>
</dbReference>
<reference evidence="2 5" key="2">
    <citation type="submission" date="2016-10" db="EMBL/GenBank/DDBJ databases">
        <title>Hydorgenophaga sp. LPB0072 isolated from gastropod.</title>
        <authorList>
            <person name="Kim E."/>
            <person name="Yi H."/>
        </authorList>
    </citation>
    <scope>NUCLEOTIDE SEQUENCE [LARGE SCALE GENOMIC DNA]</scope>
    <source>
        <strain evidence="2 5">LPB0072</strain>
    </source>
</reference>
<gene>
    <name evidence="2" type="ORF">LPB072_04070</name>
    <name evidence="3" type="ORF">LPB72_14320</name>
</gene>
<sequence length="145" mass="16344">MTPFQSQGVAEKFASYPIEVKNALLALREIAWETARSLPEVGEIEETLKWGEPAYGTKSKAGSTFRMDWKTKAPGSYALYFNCQTDLVDTFKTLFPNDFVFEGNRALVFRLGEAIPADSVAFCMAAAFSYHLNKKKQQRNSMPLR</sequence>
<protein>
    <recommendedName>
        <fullName evidence="1">YdhG-like domain-containing protein</fullName>
    </recommendedName>
</protein>
<dbReference type="Pfam" id="PF08818">
    <property type="entry name" value="DUF1801"/>
    <property type="match status" value="1"/>
</dbReference>
<evidence type="ECO:0000313" key="3">
    <source>
        <dbReference type="EMBL" id="OAD41090.1"/>
    </source>
</evidence>
<dbReference type="RefSeq" id="WP_066091927.1">
    <property type="nucleotide sequence ID" value="NZ_CP017476.1"/>
</dbReference>
<accession>A0A167HEY1</accession>
<evidence type="ECO:0000313" key="2">
    <source>
        <dbReference type="EMBL" id="AOW12145.1"/>
    </source>
</evidence>
<evidence type="ECO:0000313" key="4">
    <source>
        <dbReference type="Proteomes" id="UP000185657"/>
    </source>
</evidence>
<feature type="domain" description="YdhG-like" evidence="1">
    <location>
        <begin position="21"/>
        <end position="127"/>
    </location>
</feature>
<evidence type="ECO:0000313" key="5">
    <source>
        <dbReference type="Proteomes" id="UP000185680"/>
    </source>
</evidence>
<dbReference type="AlphaFoldDB" id="A0A167HEY1"/>
<reference evidence="3 4" key="1">
    <citation type="submission" date="2016-02" db="EMBL/GenBank/DDBJ databases">
        <title>Draft genome sequence of Hydrogenophaga sp. LPB0072.</title>
        <authorList>
            <person name="Shin S.-K."/>
            <person name="Yi H."/>
        </authorList>
    </citation>
    <scope>NUCLEOTIDE SEQUENCE [LARGE SCALE GENOMIC DNA]</scope>
    <source>
        <strain evidence="3 4">LPB0072</strain>
    </source>
</reference>
<dbReference type="InterPro" id="IPR014922">
    <property type="entry name" value="YdhG-like"/>
</dbReference>
<evidence type="ECO:0000259" key="1">
    <source>
        <dbReference type="Pfam" id="PF08818"/>
    </source>
</evidence>
<dbReference type="Proteomes" id="UP000185680">
    <property type="component" value="Chromosome"/>
</dbReference>
<dbReference type="Proteomes" id="UP000185657">
    <property type="component" value="Unassembled WGS sequence"/>
</dbReference>
<proteinExistence type="predicted"/>
<keyword evidence="4" id="KW-1185">Reference proteome</keyword>
<dbReference type="EMBL" id="CP017476">
    <property type="protein sequence ID" value="AOW12145.1"/>
    <property type="molecule type" value="Genomic_DNA"/>
</dbReference>
<name>A0A167HEY1_9BURK</name>
<dbReference type="OrthoDB" id="328972at2"/>